<organism evidence="2">
    <name type="scientific">viral metagenome</name>
    <dbReference type="NCBI Taxonomy" id="1070528"/>
    <lineage>
        <taxon>unclassified sequences</taxon>
        <taxon>metagenomes</taxon>
        <taxon>organismal metagenomes</taxon>
    </lineage>
</organism>
<sequence>MNTSGGGTPVTFGKYQGYTFEQVKQSDVSYCNWILKQMETGGRMKEFQDWLKKNSNKATCEMCNGTGKMCVA</sequence>
<dbReference type="InterPro" id="IPR046768">
    <property type="entry name" value="ExoX-like_C"/>
</dbReference>
<evidence type="ECO:0000259" key="1">
    <source>
        <dbReference type="Pfam" id="PF20600"/>
    </source>
</evidence>
<dbReference type="Pfam" id="PF20600">
    <property type="entry name" value="ExoX-like_C"/>
    <property type="match status" value="1"/>
</dbReference>
<feature type="domain" description="Exodeoxyribonuclease X-like C-terminal" evidence="1">
    <location>
        <begin position="11"/>
        <end position="37"/>
    </location>
</feature>
<proteinExistence type="predicted"/>
<accession>A0A6C0LQ05</accession>
<dbReference type="EMBL" id="MN740535">
    <property type="protein sequence ID" value="QHU32048.1"/>
    <property type="molecule type" value="Genomic_DNA"/>
</dbReference>
<name>A0A6C0LQ05_9ZZZZ</name>
<reference evidence="2" key="1">
    <citation type="journal article" date="2020" name="Nature">
        <title>Giant virus diversity and host interactions through global metagenomics.</title>
        <authorList>
            <person name="Schulz F."/>
            <person name="Roux S."/>
            <person name="Paez-Espino D."/>
            <person name="Jungbluth S."/>
            <person name="Walsh D.A."/>
            <person name="Denef V.J."/>
            <person name="McMahon K.D."/>
            <person name="Konstantinidis K.T."/>
            <person name="Eloe-Fadrosh E.A."/>
            <person name="Kyrpides N.C."/>
            <person name="Woyke T."/>
        </authorList>
    </citation>
    <scope>NUCLEOTIDE SEQUENCE</scope>
    <source>
        <strain evidence="2">GVMAG-M-3300027963-41</strain>
    </source>
</reference>
<protein>
    <recommendedName>
        <fullName evidence="1">Exodeoxyribonuclease X-like C-terminal domain-containing protein</fullName>
    </recommendedName>
</protein>
<evidence type="ECO:0000313" key="2">
    <source>
        <dbReference type="EMBL" id="QHU32048.1"/>
    </source>
</evidence>
<dbReference type="AlphaFoldDB" id="A0A6C0LQ05"/>